<dbReference type="Proteomes" id="UP000176562">
    <property type="component" value="Chromosome"/>
</dbReference>
<sequence length="92" mass="9462">MSDLAPYALALAALFAGTAAGWAHFRALETIAARLAAGERRVILWQALRLIALGLFLFLCAKGGALTLLAAAGGVFLGRALVMRGARKGAAP</sequence>
<dbReference type="InterPro" id="IPR017581">
    <property type="entry name" value="AtpR-like"/>
</dbReference>
<evidence type="ECO:0000256" key="1">
    <source>
        <dbReference type="SAM" id="Phobius"/>
    </source>
</evidence>
<organism evidence="2 3">
    <name type="scientific">Rhodobacter xanthinilyticus</name>
    <dbReference type="NCBI Taxonomy" id="1850250"/>
    <lineage>
        <taxon>Bacteria</taxon>
        <taxon>Pseudomonadati</taxon>
        <taxon>Pseudomonadota</taxon>
        <taxon>Alphaproteobacteria</taxon>
        <taxon>Rhodobacterales</taxon>
        <taxon>Rhodobacter group</taxon>
        <taxon>Rhodobacter</taxon>
    </lineage>
</organism>
<accession>A0A1D9MBJ3</accession>
<dbReference type="Pfam" id="PF12966">
    <property type="entry name" value="AtpR"/>
    <property type="match status" value="1"/>
</dbReference>
<dbReference type="RefSeq" id="WP_071166032.1">
    <property type="nucleotide sequence ID" value="NZ_CP017781.1"/>
</dbReference>
<protein>
    <recommendedName>
        <fullName evidence="4">ATP synthase subunit I</fullName>
    </recommendedName>
</protein>
<dbReference type="EMBL" id="CP017781">
    <property type="protein sequence ID" value="AOZ69232.1"/>
    <property type="molecule type" value="Genomic_DNA"/>
</dbReference>
<dbReference type="KEGG" id="rhp:LPB142_07790"/>
<keyword evidence="1" id="KW-0472">Membrane</keyword>
<keyword evidence="1" id="KW-1133">Transmembrane helix</keyword>
<evidence type="ECO:0000313" key="3">
    <source>
        <dbReference type="Proteomes" id="UP000176562"/>
    </source>
</evidence>
<keyword evidence="1" id="KW-0812">Transmembrane</keyword>
<proteinExistence type="predicted"/>
<name>A0A1D9MBJ3_9RHOB</name>
<dbReference type="AlphaFoldDB" id="A0A1D9MBJ3"/>
<feature type="transmembrane region" description="Helical" evidence="1">
    <location>
        <begin position="51"/>
        <end position="78"/>
    </location>
</feature>
<evidence type="ECO:0008006" key="4">
    <source>
        <dbReference type="Google" id="ProtNLM"/>
    </source>
</evidence>
<evidence type="ECO:0000313" key="2">
    <source>
        <dbReference type="EMBL" id="AOZ69232.1"/>
    </source>
</evidence>
<reference evidence="2 3" key="1">
    <citation type="submission" date="2016-10" db="EMBL/GenBank/DDBJ databases">
        <title>Rhodobacter sp. LPB0142, isolated from sea water.</title>
        <authorList>
            <person name="Kim E."/>
            <person name="Yi H."/>
        </authorList>
    </citation>
    <scope>NUCLEOTIDE SEQUENCE [LARGE SCALE GENOMIC DNA]</scope>
    <source>
        <strain evidence="2 3">LPB0142</strain>
    </source>
</reference>
<dbReference type="STRING" id="1850250.LPB142_07790"/>
<gene>
    <name evidence="2" type="ORF">LPB142_07790</name>
</gene>
<keyword evidence="3" id="KW-1185">Reference proteome</keyword>